<keyword evidence="2" id="KW-0812">Transmembrane</keyword>
<name>A0AB34K8D3_PRYPA</name>
<dbReference type="AlphaFoldDB" id="A0AB34K8D3"/>
<feature type="region of interest" description="Disordered" evidence="1">
    <location>
        <begin position="113"/>
        <end position="144"/>
    </location>
</feature>
<gene>
    <name evidence="3" type="ORF">AB1Y20_001661</name>
</gene>
<reference evidence="3 4" key="1">
    <citation type="journal article" date="2024" name="Science">
        <title>Giant polyketide synthase enzymes in the biosynthesis of giant marine polyether toxins.</title>
        <authorList>
            <person name="Fallon T.R."/>
            <person name="Shende V.V."/>
            <person name="Wierzbicki I.H."/>
            <person name="Pendleton A.L."/>
            <person name="Watervoot N.F."/>
            <person name="Auber R.P."/>
            <person name="Gonzalez D.J."/>
            <person name="Wisecaver J.H."/>
            <person name="Moore B.S."/>
        </authorList>
    </citation>
    <scope>NUCLEOTIDE SEQUENCE [LARGE SCALE GENOMIC DNA]</scope>
    <source>
        <strain evidence="3 4">12B1</strain>
    </source>
</reference>
<accession>A0AB34K8D3</accession>
<comment type="caution">
    <text evidence="3">The sequence shown here is derived from an EMBL/GenBank/DDBJ whole genome shotgun (WGS) entry which is preliminary data.</text>
</comment>
<dbReference type="EMBL" id="JBGBPQ010000001">
    <property type="protein sequence ID" value="KAL1530763.1"/>
    <property type="molecule type" value="Genomic_DNA"/>
</dbReference>
<protein>
    <submittedName>
        <fullName evidence="3">Uncharacterized protein</fullName>
    </submittedName>
</protein>
<feature type="transmembrane region" description="Helical" evidence="2">
    <location>
        <begin position="81"/>
        <end position="102"/>
    </location>
</feature>
<dbReference type="Proteomes" id="UP001515480">
    <property type="component" value="Unassembled WGS sequence"/>
</dbReference>
<proteinExistence type="predicted"/>
<evidence type="ECO:0000313" key="4">
    <source>
        <dbReference type="Proteomes" id="UP001515480"/>
    </source>
</evidence>
<evidence type="ECO:0000256" key="2">
    <source>
        <dbReference type="SAM" id="Phobius"/>
    </source>
</evidence>
<sequence length="240" mass="26271">MEVWAKLAQSTPFLKEDDVAVDLAAGEARLQVTVGPLFPTESVEEALDALQLDNVAVARNASLPLEDEQRGEGGAHLAEPLFVLVYIAATICFAATACWIALRMRRGRLGLRRPRHKRAAPKAEEHKRAALERKRAADNERAVEEERPRLNRMLGIPGQYVLAVERARLSRILGIPGQDELAVSKHSSPGSPPPPAIPIAVAHDAVRQRGLPHMKLVVVRRSGVPLEVSRRRLVVFAEGG</sequence>
<organism evidence="3 4">
    <name type="scientific">Prymnesium parvum</name>
    <name type="common">Toxic golden alga</name>
    <dbReference type="NCBI Taxonomy" id="97485"/>
    <lineage>
        <taxon>Eukaryota</taxon>
        <taxon>Haptista</taxon>
        <taxon>Haptophyta</taxon>
        <taxon>Prymnesiophyceae</taxon>
        <taxon>Prymnesiales</taxon>
        <taxon>Prymnesiaceae</taxon>
        <taxon>Prymnesium</taxon>
    </lineage>
</organism>
<evidence type="ECO:0000313" key="3">
    <source>
        <dbReference type="EMBL" id="KAL1530763.1"/>
    </source>
</evidence>
<feature type="compositionally biased region" description="Basic and acidic residues" evidence="1">
    <location>
        <begin position="121"/>
        <end position="144"/>
    </location>
</feature>
<keyword evidence="2" id="KW-0472">Membrane</keyword>
<keyword evidence="4" id="KW-1185">Reference proteome</keyword>
<keyword evidence="2" id="KW-1133">Transmembrane helix</keyword>
<evidence type="ECO:0000256" key="1">
    <source>
        <dbReference type="SAM" id="MobiDB-lite"/>
    </source>
</evidence>